<gene>
    <name evidence="1" type="ORF">BofuT4_P026950.1</name>
</gene>
<dbReference type="Proteomes" id="UP000008177">
    <property type="component" value="Unplaced contigs"/>
</dbReference>
<protein>
    <submittedName>
        <fullName evidence="1">Uncharacterized protein</fullName>
    </submittedName>
</protein>
<sequence>MVGLDGKRFGFDANLRPKMGLCACATKRDDNAGGFTATSTTGEDVIAGINGSCGIRTPQEGSTKAYGRVLYQYTIETRGVVELLRLSATFATEIGMKSDQMAFATRIGWIT</sequence>
<accession>G2YAS0</accession>
<dbReference type="InParanoid" id="G2YAS0"/>
<organism evidence="1 2">
    <name type="scientific">Botryotinia fuckeliana (strain T4)</name>
    <name type="common">Noble rot fungus</name>
    <name type="synonym">Botrytis cinerea</name>
    <dbReference type="NCBI Taxonomy" id="999810"/>
    <lineage>
        <taxon>Eukaryota</taxon>
        <taxon>Fungi</taxon>
        <taxon>Dikarya</taxon>
        <taxon>Ascomycota</taxon>
        <taxon>Pezizomycotina</taxon>
        <taxon>Leotiomycetes</taxon>
        <taxon>Helotiales</taxon>
        <taxon>Sclerotiniaceae</taxon>
        <taxon>Botrytis</taxon>
    </lineage>
</organism>
<evidence type="ECO:0000313" key="2">
    <source>
        <dbReference type="Proteomes" id="UP000008177"/>
    </source>
</evidence>
<reference evidence="2" key="1">
    <citation type="journal article" date="2011" name="PLoS Genet.">
        <title>Genomic analysis of the necrotrophic fungal pathogens Sclerotinia sclerotiorum and Botrytis cinerea.</title>
        <authorList>
            <person name="Amselem J."/>
            <person name="Cuomo C.A."/>
            <person name="van Kan J.A."/>
            <person name="Viaud M."/>
            <person name="Benito E.P."/>
            <person name="Couloux A."/>
            <person name="Coutinho P.M."/>
            <person name="de Vries R.P."/>
            <person name="Dyer P.S."/>
            <person name="Fillinger S."/>
            <person name="Fournier E."/>
            <person name="Gout L."/>
            <person name="Hahn M."/>
            <person name="Kohn L."/>
            <person name="Lapalu N."/>
            <person name="Plummer K.M."/>
            <person name="Pradier J.M."/>
            <person name="Quevillon E."/>
            <person name="Sharon A."/>
            <person name="Simon A."/>
            <person name="ten Have A."/>
            <person name="Tudzynski B."/>
            <person name="Tudzynski P."/>
            <person name="Wincker P."/>
            <person name="Andrew M."/>
            <person name="Anthouard V."/>
            <person name="Beever R.E."/>
            <person name="Beffa R."/>
            <person name="Benoit I."/>
            <person name="Bouzid O."/>
            <person name="Brault B."/>
            <person name="Chen Z."/>
            <person name="Choquer M."/>
            <person name="Collemare J."/>
            <person name="Cotton P."/>
            <person name="Danchin E.G."/>
            <person name="Da Silva C."/>
            <person name="Gautier A."/>
            <person name="Giraud C."/>
            <person name="Giraud T."/>
            <person name="Gonzalez C."/>
            <person name="Grossetete S."/>
            <person name="Guldener U."/>
            <person name="Henrissat B."/>
            <person name="Howlett B.J."/>
            <person name="Kodira C."/>
            <person name="Kretschmer M."/>
            <person name="Lappartient A."/>
            <person name="Leroch M."/>
            <person name="Levis C."/>
            <person name="Mauceli E."/>
            <person name="Neuveglise C."/>
            <person name="Oeser B."/>
            <person name="Pearson M."/>
            <person name="Poulain J."/>
            <person name="Poussereau N."/>
            <person name="Quesneville H."/>
            <person name="Rascle C."/>
            <person name="Schumacher J."/>
            <person name="Segurens B."/>
            <person name="Sexton A."/>
            <person name="Silva E."/>
            <person name="Sirven C."/>
            <person name="Soanes D.M."/>
            <person name="Talbot N.J."/>
            <person name="Templeton M."/>
            <person name="Yandava C."/>
            <person name="Yarden O."/>
            <person name="Zeng Q."/>
            <person name="Rollins J.A."/>
            <person name="Lebrun M.H."/>
            <person name="Dickman M."/>
        </authorList>
    </citation>
    <scope>NUCLEOTIDE SEQUENCE [LARGE SCALE GENOMIC DNA]</scope>
    <source>
        <strain evidence="2">T4</strain>
    </source>
</reference>
<dbReference type="HOGENOM" id="CLU_2157996_0_0_1"/>
<proteinExistence type="predicted"/>
<dbReference type="EMBL" id="FQ790307">
    <property type="protein sequence ID" value="CCD34311.1"/>
    <property type="molecule type" value="Genomic_DNA"/>
</dbReference>
<dbReference type="AlphaFoldDB" id="G2YAS0"/>
<name>G2YAS0_BOTF4</name>
<evidence type="ECO:0000313" key="1">
    <source>
        <dbReference type="EMBL" id="CCD34311.1"/>
    </source>
</evidence>